<feature type="domain" description="Peptidase S54 rhomboid" evidence="8">
    <location>
        <begin position="63"/>
        <end position="219"/>
    </location>
</feature>
<dbReference type="GO" id="GO:0006508">
    <property type="term" value="P:proteolysis"/>
    <property type="evidence" value="ECO:0007669"/>
    <property type="project" value="UniProtKB-KW"/>
</dbReference>
<dbReference type="Proteomes" id="UP000624703">
    <property type="component" value="Unassembled WGS sequence"/>
</dbReference>
<dbReference type="RefSeq" id="WP_200311993.1">
    <property type="nucleotide sequence ID" value="NZ_JAENIM010000042.1"/>
</dbReference>
<keyword evidence="3 7" id="KW-0812">Transmembrane</keyword>
<keyword evidence="5 7" id="KW-1133">Transmembrane helix</keyword>
<protein>
    <submittedName>
        <fullName evidence="10">Rhomboid family intramembrane serine protease</fullName>
    </submittedName>
</protein>
<comment type="similarity">
    <text evidence="2">Belongs to the peptidase S54 family.</text>
</comment>
<dbReference type="Pfam" id="PF20216">
    <property type="entry name" value="DUF6576"/>
    <property type="match status" value="1"/>
</dbReference>
<feature type="transmembrane region" description="Helical" evidence="7">
    <location>
        <begin position="177"/>
        <end position="197"/>
    </location>
</feature>
<name>A0A8J7SMC4_9BACT</name>
<keyword evidence="6 7" id="KW-0472">Membrane</keyword>
<evidence type="ECO:0000256" key="1">
    <source>
        <dbReference type="ARBA" id="ARBA00004141"/>
    </source>
</evidence>
<dbReference type="EMBL" id="JAENIM010000042">
    <property type="protein sequence ID" value="MBK1791980.1"/>
    <property type="molecule type" value="Genomic_DNA"/>
</dbReference>
<feature type="transmembrane region" description="Helical" evidence="7">
    <location>
        <begin position="26"/>
        <end position="45"/>
    </location>
</feature>
<evidence type="ECO:0000256" key="2">
    <source>
        <dbReference type="ARBA" id="ARBA00009045"/>
    </source>
</evidence>
<evidence type="ECO:0000256" key="5">
    <source>
        <dbReference type="ARBA" id="ARBA00022989"/>
    </source>
</evidence>
<feature type="transmembrane region" description="Helical" evidence="7">
    <location>
        <begin position="143"/>
        <end position="165"/>
    </location>
</feature>
<dbReference type="InterPro" id="IPR035952">
    <property type="entry name" value="Rhomboid-like_sf"/>
</dbReference>
<dbReference type="Pfam" id="PF01694">
    <property type="entry name" value="Rhomboid"/>
    <property type="match status" value="1"/>
</dbReference>
<dbReference type="SUPFAM" id="SSF144091">
    <property type="entry name" value="Rhomboid-like"/>
    <property type="match status" value="1"/>
</dbReference>
<comment type="subcellular location">
    <subcellularLocation>
        <location evidence="1">Membrane</location>
        <topology evidence="1">Multi-pass membrane protein</topology>
    </subcellularLocation>
</comment>
<dbReference type="GO" id="GO:0016020">
    <property type="term" value="C:membrane"/>
    <property type="evidence" value="ECO:0007669"/>
    <property type="project" value="UniProtKB-SubCell"/>
</dbReference>
<dbReference type="InterPro" id="IPR046483">
    <property type="entry name" value="DUF6576"/>
</dbReference>
<dbReference type="InterPro" id="IPR022764">
    <property type="entry name" value="Peptidase_S54_rhomboid_dom"/>
</dbReference>
<evidence type="ECO:0000256" key="7">
    <source>
        <dbReference type="SAM" id="Phobius"/>
    </source>
</evidence>
<dbReference type="PANTHER" id="PTHR43731">
    <property type="entry name" value="RHOMBOID PROTEASE"/>
    <property type="match status" value="1"/>
</dbReference>
<feature type="transmembrane region" description="Helical" evidence="7">
    <location>
        <begin position="65"/>
        <end position="92"/>
    </location>
</feature>
<evidence type="ECO:0000313" key="10">
    <source>
        <dbReference type="EMBL" id="MBK1791980.1"/>
    </source>
</evidence>
<keyword evidence="4" id="KW-0378">Hydrolase</keyword>
<dbReference type="GO" id="GO:0004252">
    <property type="term" value="F:serine-type endopeptidase activity"/>
    <property type="evidence" value="ECO:0007669"/>
    <property type="project" value="InterPro"/>
</dbReference>
<keyword evidence="11" id="KW-1185">Reference proteome</keyword>
<proteinExistence type="inferred from homology"/>
<reference evidence="10" key="1">
    <citation type="submission" date="2021-01" db="EMBL/GenBank/DDBJ databases">
        <title>Modified the classification status of verrucomicrobia.</title>
        <authorList>
            <person name="Feng X."/>
        </authorList>
    </citation>
    <scope>NUCLEOTIDE SEQUENCE</scope>
    <source>
        <strain evidence="10">_KCTC 22039</strain>
    </source>
</reference>
<dbReference type="PANTHER" id="PTHR43731:SF14">
    <property type="entry name" value="PRESENILIN-ASSOCIATED RHOMBOID-LIKE PROTEIN, MITOCHONDRIAL"/>
    <property type="match status" value="1"/>
</dbReference>
<dbReference type="InterPro" id="IPR050925">
    <property type="entry name" value="Rhomboid_protease_S54"/>
</dbReference>
<evidence type="ECO:0000256" key="4">
    <source>
        <dbReference type="ARBA" id="ARBA00022801"/>
    </source>
</evidence>
<keyword evidence="10" id="KW-0645">Protease</keyword>
<sequence>MQQQPIYQSARPSFMSRLDGAPVTKWLLILNIAVYFLGMANANLGEWLALKGHFSVATFFQHGQLWRILSFQFLHASPSHLLFNMFAIYMFGAFVEHWWQSKKFLFFYLIAGCGGALLYSLLFQLGQFGDTPFMYRGTIYEAAYIPLVGASAGIYGILLGVAVIAPDQRIMLIFPPIPMKMRTFALGILAISLFIVLTDGRNSGGEAGHLGGAILGFIMMKNPHWLAFIDRTGGGPRRPAGGTKSRWRRPGIRDAKVVREKKIKPRTIIDLHHDDELDGILDKISEQGFQSLTAEERKKLDQASQKK</sequence>
<feature type="transmembrane region" description="Helical" evidence="7">
    <location>
        <begin position="104"/>
        <end position="123"/>
    </location>
</feature>
<evidence type="ECO:0000259" key="8">
    <source>
        <dbReference type="Pfam" id="PF01694"/>
    </source>
</evidence>
<comment type="caution">
    <text evidence="10">The sequence shown here is derived from an EMBL/GenBank/DDBJ whole genome shotgun (WGS) entry which is preliminary data.</text>
</comment>
<evidence type="ECO:0000313" key="11">
    <source>
        <dbReference type="Proteomes" id="UP000624703"/>
    </source>
</evidence>
<organism evidence="10 11">
    <name type="scientific">Persicirhabdus sediminis</name>
    <dbReference type="NCBI Taxonomy" id="454144"/>
    <lineage>
        <taxon>Bacteria</taxon>
        <taxon>Pseudomonadati</taxon>
        <taxon>Verrucomicrobiota</taxon>
        <taxon>Verrucomicrobiia</taxon>
        <taxon>Verrucomicrobiales</taxon>
        <taxon>Verrucomicrobiaceae</taxon>
        <taxon>Persicirhabdus</taxon>
    </lineage>
</organism>
<dbReference type="AlphaFoldDB" id="A0A8J7SMC4"/>
<feature type="transmembrane region" description="Helical" evidence="7">
    <location>
        <begin position="209"/>
        <end position="229"/>
    </location>
</feature>
<feature type="domain" description="DUF6576" evidence="9">
    <location>
        <begin position="273"/>
        <end position="306"/>
    </location>
</feature>
<evidence type="ECO:0000256" key="6">
    <source>
        <dbReference type="ARBA" id="ARBA00023136"/>
    </source>
</evidence>
<dbReference type="Gene3D" id="1.20.1540.10">
    <property type="entry name" value="Rhomboid-like"/>
    <property type="match status" value="1"/>
</dbReference>
<accession>A0A8J7SMC4</accession>
<evidence type="ECO:0000259" key="9">
    <source>
        <dbReference type="Pfam" id="PF20216"/>
    </source>
</evidence>
<gene>
    <name evidence="10" type="ORF">JIN82_12535</name>
</gene>
<evidence type="ECO:0000256" key="3">
    <source>
        <dbReference type="ARBA" id="ARBA00022692"/>
    </source>
</evidence>